<dbReference type="PANTHER" id="PTHR12883:SF0">
    <property type="entry name" value="PAT COMPLEX SUBUNIT CCDC47"/>
    <property type="match status" value="1"/>
</dbReference>
<evidence type="ECO:0000256" key="6">
    <source>
        <dbReference type="SAM" id="Phobius"/>
    </source>
</evidence>
<accession>A0AAN8I4H5</accession>
<feature type="compositionally biased region" description="Basic and acidic residues" evidence="5">
    <location>
        <begin position="436"/>
        <end position="447"/>
    </location>
</feature>
<dbReference type="PANTHER" id="PTHR12883">
    <property type="entry name" value="ADIPOCYTE-SPECIFIC PROTEIN 4-RELATED"/>
    <property type="match status" value="1"/>
</dbReference>
<feature type="compositionally biased region" description="Basic and acidic residues" evidence="5">
    <location>
        <begin position="417"/>
        <end position="429"/>
    </location>
</feature>
<evidence type="ECO:0000313" key="8">
    <source>
        <dbReference type="Proteomes" id="UP001316803"/>
    </source>
</evidence>
<feature type="compositionally biased region" description="Basic residues" evidence="5">
    <location>
        <begin position="448"/>
        <end position="460"/>
    </location>
</feature>
<evidence type="ECO:0000256" key="3">
    <source>
        <dbReference type="ARBA" id="ARBA00022989"/>
    </source>
</evidence>
<reference evidence="7 8" key="1">
    <citation type="submission" date="2022-12" db="EMBL/GenBank/DDBJ databases">
        <title>Genomic features and morphological characterization of a novel Knufia sp. strain isolated from spacecraft assembly facility.</title>
        <authorList>
            <person name="Teixeira M."/>
            <person name="Chander A.M."/>
            <person name="Stajich J.E."/>
            <person name="Venkateswaran K."/>
        </authorList>
    </citation>
    <scope>NUCLEOTIDE SEQUENCE [LARGE SCALE GENOMIC DNA]</scope>
    <source>
        <strain evidence="7 8">FJI-L2-BK-P2</strain>
    </source>
</reference>
<feature type="transmembrane region" description="Helical" evidence="6">
    <location>
        <begin position="80"/>
        <end position="100"/>
    </location>
</feature>
<dbReference type="GO" id="GO:0005509">
    <property type="term" value="F:calcium ion binding"/>
    <property type="evidence" value="ECO:0007669"/>
    <property type="project" value="InterPro"/>
</dbReference>
<dbReference type="AlphaFoldDB" id="A0AAN8I4H5"/>
<evidence type="ECO:0000256" key="1">
    <source>
        <dbReference type="ARBA" id="ARBA00004167"/>
    </source>
</evidence>
<dbReference type="InterPro" id="IPR012879">
    <property type="entry name" value="CCDC47"/>
</dbReference>
<keyword evidence="3 6" id="KW-1133">Transmembrane helix</keyword>
<organism evidence="7 8">
    <name type="scientific">Knufia fluminis</name>
    <dbReference type="NCBI Taxonomy" id="191047"/>
    <lineage>
        <taxon>Eukaryota</taxon>
        <taxon>Fungi</taxon>
        <taxon>Dikarya</taxon>
        <taxon>Ascomycota</taxon>
        <taxon>Pezizomycotina</taxon>
        <taxon>Eurotiomycetes</taxon>
        <taxon>Chaetothyriomycetidae</taxon>
        <taxon>Chaetothyriales</taxon>
        <taxon>Trichomeriaceae</taxon>
        <taxon>Knufia</taxon>
    </lineage>
</organism>
<evidence type="ECO:0000256" key="2">
    <source>
        <dbReference type="ARBA" id="ARBA00022692"/>
    </source>
</evidence>
<evidence type="ECO:0000313" key="7">
    <source>
        <dbReference type="EMBL" id="KAK5949940.1"/>
    </source>
</evidence>
<gene>
    <name evidence="7" type="ORF">OHC33_009125</name>
</gene>
<dbReference type="EMBL" id="JAKLMC020000031">
    <property type="protein sequence ID" value="KAK5949940.1"/>
    <property type="molecule type" value="Genomic_DNA"/>
</dbReference>
<name>A0AAN8I4H5_9EURO</name>
<evidence type="ECO:0000256" key="4">
    <source>
        <dbReference type="ARBA" id="ARBA00023136"/>
    </source>
</evidence>
<dbReference type="GO" id="GO:0005783">
    <property type="term" value="C:endoplasmic reticulum"/>
    <property type="evidence" value="ECO:0007669"/>
    <property type="project" value="InterPro"/>
</dbReference>
<sequence length="460" mass="51996">MDYFNKLVGKAPSQAPVVADDGFADYAAPAAASPVSIPASAADMAAADPTGQTRLTGPGGRPIVYTKWYRVWERTQLSDFYFELAVIPFIAVALMVHFWGTRRNRRKARKFMASASPILENEFALVGFGSQPKDVPYQEGVQGDSLINASAKLTGDNLSEEVLKEKTAFEFESYATGRANTAFVDIKVLLWKWYNPILLLAETIVGTFFETMKNQPERIEAVSYAFDGNEKSFVAPPVPGTEEINKPKPIGNSTYDQFIFAIVNKLSMRRLRDERYDLSLTFTKDNAKLPVWASVMSESAEVTDTLLTADLVKAVELAGDYFEYLIVTDQPADKPTTIDEAKPRKRIHICFQLPSDKDYSKVLPLFQAFIRLADHLANNARLRPEVTKKIKQTRDNESGKLKKVADKEAEEDRLLQMEKLKKEERDRKMKGMSAEQQRKFLEKEAEKKRRKDTKRMTMKG</sequence>
<keyword evidence="2 6" id="KW-0812">Transmembrane</keyword>
<keyword evidence="8" id="KW-1185">Reference proteome</keyword>
<feature type="region of interest" description="Disordered" evidence="5">
    <location>
        <begin position="417"/>
        <end position="460"/>
    </location>
</feature>
<evidence type="ECO:0008006" key="9">
    <source>
        <dbReference type="Google" id="ProtNLM"/>
    </source>
</evidence>
<protein>
    <recommendedName>
        <fullName evidence="9">DUF1682-domain-containing protein</fullName>
    </recommendedName>
</protein>
<dbReference type="Pfam" id="PF07946">
    <property type="entry name" value="CCDC47"/>
    <property type="match status" value="1"/>
</dbReference>
<comment type="subcellular location">
    <subcellularLocation>
        <location evidence="1">Membrane</location>
        <topology evidence="1">Single-pass membrane protein</topology>
    </subcellularLocation>
</comment>
<proteinExistence type="predicted"/>
<keyword evidence="4 6" id="KW-0472">Membrane</keyword>
<comment type="caution">
    <text evidence="7">The sequence shown here is derived from an EMBL/GenBank/DDBJ whole genome shotgun (WGS) entry which is preliminary data.</text>
</comment>
<dbReference type="GO" id="GO:0016020">
    <property type="term" value="C:membrane"/>
    <property type="evidence" value="ECO:0007669"/>
    <property type="project" value="UniProtKB-SubCell"/>
</dbReference>
<dbReference type="Proteomes" id="UP001316803">
    <property type="component" value="Unassembled WGS sequence"/>
</dbReference>
<dbReference type="GO" id="GO:0032469">
    <property type="term" value="P:endoplasmic reticulum calcium ion homeostasis"/>
    <property type="evidence" value="ECO:0007669"/>
    <property type="project" value="InterPro"/>
</dbReference>
<evidence type="ECO:0000256" key="5">
    <source>
        <dbReference type="SAM" id="MobiDB-lite"/>
    </source>
</evidence>